<dbReference type="eggNOG" id="KOG4614">
    <property type="taxonomic scope" value="Eukaryota"/>
</dbReference>
<proteinExistence type="predicted"/>
<dbReference type="GO" id="GO:0033615">
    <property type="term" value="P:mitochondrial proton-transporting ATP synthase complex assembly"/>
    <property type="evidence" value="ECO:0007669"/>
    <property type="project" value="TreeGrafter"/>
</dbReference>
<sequence length="396" mass="41872">MASSSRTCRRFPAVKTLGQGRWLALGKMQADDRRVVPLAARAFVSYDHALQPRAKAPPSAAVGCAAAWKQALSTSAVGDGEDVGSQKGNNNRREDGGGGKAADDGAVAAERRDGSASGETAAVPEGVPLDARGMPRPKQRVDVELGTFHEFTAVNKTGGKIFEASRELIPEKDAEFFPAMEVSNLASDGSAAAASEVDFLSRVLAGRVTMVGLFHRQFGYSMLESWTGPFEETFARGQRGNKLPSAGGKTTGAAPPSALSLSLLESWPLRMMKPLLVSTMGRGLSPEKKAAFFYRFGPTEEVRKALGIVNRLTLYVLLVDQKGRVRWQGTGKATPDEVESLVRCARQLAAEGSGGGGGGDRGGARGGEQGKSKKKRGTSSLNGTARSQERHRGGRP</sequence>
<dbReference type="InterPro" id="IPR007849">
    <property type="entry name" value="ATP10"/>
</dbReference>
<feature type="region of interest" description="Disordered" evidence="1">
    <location>
        <begin position="237"/>
        <end position="256"/>
    </location>
</feature>
<feature type="region of interest" description="Disordered" evidence="1">
    <location>
        <begin position="76"/>
        <end position="135"/>
    </location>
</feature>
<dbReference type="AlphaFoldDB" id="D7G2P9"/>
<dbReference type="STRING" id="2880.D7G2P9"/>
<dbReference type="GO" id="GO:0005743">
    <property type="term" value="C:mitochondrial inner membrane"/>
    <property type="evidence" value="ECO:0007669"/>
    <property type="project" value="TreeGrafter"/>
</dbReference>
<dbReference type="Proteomes" id="UP000002630">
    <property type="component" value="Linkage Group LG23"/>
</dbReference>
<feature type="compositionally biased region" description="Basic and acidic residues" evidence="1">
    <location>
        <begin position="387"/>
        <end position="396"/>
    </location>
</feature>
<dbReference type="OMA" id="QVASWSV"/>
<dbReference type="PANTHER" id="PTHR28106">
    <property type="entry name" value="MITOCHONDRIAL ATPASE COMPLEX SUBUNIT ATP10"/>
    <property type="match status" value="1"/>
</dbReference>
<gene>
    <name evidence="2" type="primary">atp10</name>
    <name evidence="2" type="ORF">Esi_0048_0096</name>
</gene>
<dbReference type="Pfam" id="PF05176">
    <property type="entry name" value="ATP-synt_10"/>
    <property type="match status" value="1"/>
</dbReference>
<evidence type="ECO:0000313" key="2">
    <source>
        <dbReference type="EMBL" id="CBJ26874.1"/>
    </source>
</evidence>
<feature type="compositionally biased region" description="Basic and acidic residues" evidence="1">
    <location>
        <begin position="91"/>
        <end position="114"/>
    </location>
</feature>
<protein>
    <submittedName>
        <fullName evidence="2">ATP synthase: assembly factor for F1 component</fullName>
    </submittedName>
</protein>
<feature type="compositionally biased region" description="Gly residues" evidence="1">
    <location>
        <begin position="352"/>
        <end position="369"/>
    </location>
</feature>
<feature type="region of interest" description="Disordered" evidence="1">
    <location>
        <begin position="349"/>
        <end position="396"/>
    </location>
</feature>
<dbReference type="PANTHER" id="PTHR28106:SF1">
    <property type="entry name" value="MITOCHONDRIAL ATPASE COMPLEX SUBUNIT ATP10"/>
    <property type="match status" value="1"/>
</dbReference>
<evidence type="ECO:0000313" key="3">
    <source>
        <dbReference type="Proteomes" id="UP000002630"/>
    </source>
</evidence>
<evidence type="ECO:0000256" key="1">
    <source>
        <dbReference type="SAM" id="MobiDB-lite"/>
    </source>
</evidence>
<organism evidence="2 3">
    <name type="scientific">Ectocarpus siliculosus</name>
    <name type="common">Brown alga</name>
    <name type="synonym">Conferva siliculosa</name>
    <dbReference type="NCBI Taxonomy" id="2880"/>
    <lineage>
        <taxon>Eukaryota</taxon>
        <taxon>Sar</taxon>
        <taxon>Stramenopiles</taxon>
        <taxon>Ochrophyta</taxon>
        <taxon>PX clade</taxon>
        <taxon>Phaeophyceae</taxon>
        <taxon>Ectocarpales</taxon>
        <taxon>Ectocarpaceae</taxon>
        <taxon>Ectocarpus</taxon>
    </lineage>
</organism>
<dbReference type="OrthoDB" id="17089at2759"/>
<dbReference type="InParanoid" id="D7G2P9"/>
<dbReference type="EMBL" id="FN648685">
    <property type="protein sequence ID" value="CBJ26874.1"/>
    <property type="molecule type" value="Genomic_DNA"/>
</dbReference>
<dbReference type="EMBL" id="FN649748">
    <property type="protein sequence ID" value="CBJ26874.1"/>
    <property type="molecule type" value="Genomic_DNA"/>
</dbReference>
<keyword evidence="3" id="KW-1185">Reference proteome</keyword>
<accession>D7G2P9</accession>
<reference evidence="2 3" key="1">
    <citation type="journal article" date="2010" name="Nature">
        <title>The Ectocarpus genome and the independent evolution of multicellularity in brown algae.</title>
        <authorList>
            <person name="Cock J.M."/>
            <person name="Sterck L."/>
            <person name="Rouze P."/>
            <person name="Scornet D."/>
            <person name="Allen A.E."/>
            <person name="Amoutzias G."/>
            <person name="Anthouard V."/>
            <person name="Artiguenave F."/>
            <person name="Aury J.M."/>
            <person name="Badger J.H."/>
            <person name="Beszteri B."/>
            <person name="Billiau K."/>
            <person name="Bonnet E."/>
            <person name="Bothwell J.H."/>
            <person name="Bowler C."/>
            <person name="Boyen C."/>
            <person name="Brownlee C."/>
            <person name="Carrano C.J."/>
            <person name="Charrier B."/>
            <person name="Cho G.Y."/>
            <person name="Coelho S.M."/>
            <person name="Collen J."/>
            <person name="Corre E."/>
            <person name="Da Silva C."/>
            <person name="Delage L."/>
            <person name="Delaroque N."/>
            <person name="Dittami S.M."/>
            <person name="Doulbeau S."/>
            <person name="Elias M."/>
            <person name="Farnham G."/>
            <person name="Gachon C.M."/>
            <person name="Gschloessl B."/>
            <person name="Heesch S."/>
            <person name="Jabbari K."/>
            <person name="Jubin C."/>
            <person name="Kawai H."/>
            <person name="Kimura K."/>
            <person name="Kloareg B."/>
            <person name="Kupper F.C."/>
            <person name="Lang D."/>
            <person name="Le Bail A."/>
            <person name="Leblanc C."/>
            <person name="Lerouge P."/>
            <person name="Lohr M."/>
            <person name="Lopez P.J."/>
            <person name="Martens C."/>
            <person name="Maumus F."/>
            <person name="Michel G."/>
            <person name="Miranda-Saavedra D."/>
            <person name="Morales J."/>
            <person name="Moreau H."/>
            <person name="Motomura T."/>
            <person name="Nagasato C."/>
            <person name="Napoli C.A."/>
            <person name="Nelson D.R."/>
            <person name="Nyvall-Collen P."/>
            <person name="Peters A.F."/>
            <person name="Pommier C."/>
            <person name="Potin P."/>
            <person name="Poulain J."/>
            <person name="Quesneville H."/>
            <person name="Read B."/>
            <person name="Rensing S.A."/>
            <person name="Ritter A."/>
            <person name="Rousvoal S."/>
            <person name="Samanta M."/>
            <person name="Samson G."/>
            <person name="Schroeder D.C."/>
            <person name="Segurens B."/>
            <person name="Strittmatter M."/>
            <person name="Tonon T."/>
            <person name="Tregear J.W."/>
            <person name="Valentin K."/>
            <person name="von Dassow P."/>
            <person name="Yamagishi T."/>
            <person name="Van de Peer Y."/>
            <person name="Wincker P."/>
        </authorList>
    </citation>
    <scope>NUCLEOTIDE SEQUENCE [LARGE SCALE GENOMIC DNA]</scope>
    <source>
        <strain evidence="3">Ec32 / CCAP1310/4</strain>
    </source>
</reference>
<name>D7G2P9_ECTSI</name>